<dbReference type="AlphaFoldDB" id="A0AAV7S9I1"/>
<comment type="caution">
    <text evidence="2">The sequence shown here is derived from an EMBL/GenBank/DDBJ whole genome shotgun (WGS) entry which is preliminary data.</text>
</comment>
<evidence type="ECO:0000313" key="2">
    <source>
        <dbReference type="EMBL" id="KAJ1161684.1"/>
    </source>
</evidence>
<dbReference type="EMBL" id="JANPWB010000008">
    <property type="protein sequence ID" value="KAJ1161684.1"/>
    <property type="molecule type" value="Genomic_DNA"/>
</dbReference>
<evidence type="ECO:0000256" key="1">
    <source>
        <dbReference type="SAM" id="MobiDB-lite"/>
    </source>
</evidence>
<protein>
    <submittedName>
        <fullName evidence="2">Uncharacterized protein</fullName>
    </submittedName>
</protein>
<organism evidence="2 3">
    <name type="scientific">Pleurodeles waltl</name>
    <name type="common">Iberian ribbed newt</name>
    <dbReference type="NCBI Taxonomy" id="8319"/>
    <lineage>
        <taxon>Eukaryota</taxon>
        <taxon>Metazoa</taxon>
        <taxon>Chordata</taxon>
        <taxon>Craniata</taxon>
        <taxon>Vertebrata</taxon>
        <taxon>Euteleostomi</taxon>
        <taxon>Amphibia</taxon>
        <taxon>Batrachia</taxon>
        <taxon>Caudata</taxon>
        <taxon>Salamandroidea</taxon>
        <taxon>Salamandridae</taxon>
        <taxon>Pleurodelinae</taxon>
        <taxon>Pleurodeles</taxon>
    </lineage>
</organism>
<sequence length="76" mass="8485">MEERGIYKGHEKKGQRDPGRIPSSIDWEKTHGGPEAGDYMKRAPLVEPEDGVDIYPGTNSGCDHEEEEDADQNAEE</sequence>
<feature type="compositionally biased region" description="Basic and acidic residues" evidence="1">
    <location>
        <begin position="1"/>
        <end position="19"/>
    </location>
</feature>
<evidence type="ECO:0000313" key="3">
    <source>
        <dbReference type="Proteomes" id="UP001066276"/>
    </source>
</evidence>
<feature type="compositionally biased region" description="Acidic residues" evidence="1">
    <location>
        <begin position="64"/>
        <end position="76"/>
    </location>
</feature>
<accession>A0AAV7S9I1</accession>
<feature type="region of interest" description="Disordered" evidence="1">
    <location>
        <begin position="1"/>
        <end position="76"/>
    </location>
</feature>
<dbReference type="Proteomes" id="UP001066276">
    <property type="component" value="Chromosome 4_2"/>
</dbReference>
<keyword evidence="3" id="KW-1185">Reference proteome</keyword>
<reference evidence="2" key="1">
    <citation type="journal article" date="2022" name="bioRxiv">
        <title>Sequencing and chromosome-scale assembly of the giantPleurodeles waltlgenome.</title>
        <authorList>
            <person name="Brown T."/>
            <person name="Elewa A."/>
            <person name="Iarovenko S."/>
            <person name="Subramanian E."/>
            <person name="Araus A.J."/>
            <person name="Petzold A."/>
            <person name="Susuki M."/>
            <person name="Suzuki K.-i.T."/>
            <person name="Hayashi T."/>
            <person name="Toyoda A."/>
            <person name="Oliveira C."/>
            <person name="Osipova E."/>
            <person name="Leigh N.D."/>
            <person name="Simon A."/>
            <person name="Yun M.H."/>
        </authorList>
    </citation>
    <scope>NUCLEOTIDE SEQUENCE</scope>
    <source>
        <strain evidence="2">20211129_DDA</strain>
        <tissue evidence="2">Liver</tissue>
    </source>
</reference>
<proteinExistence type="predicted"/>
<name>A0AAV7S9I1_PLEWA</name>
<gene>
    <name evidence="2" type="ORF">NDU88_002166</name>
</gene>